<evidence type="ECO:0000313" key="4">
    <source>
        <dbReference type="Proteomes" id="UP000199622"/>
    </source>
</evidence>
<sequence length="498" mass="52215">MGGTLRVTTDSFGAQPVRVVRGAGCGGGAYPGPMHPQPLVPEPPEDPTGPSGVASRPEPAEEAADQAGHPEPGSWPALPEPVRDRIAELAAAAVAKLPATDVPRQLRPVAKFAPAKRAKLGGAALLAALADSSQFRTAVIEWLREHRTDALDPNATDSVAAAAAAVLLGESGATGRVRLVARNAEENALRAERDAALARTQRLEAELAQVRAELAEAKQAAENARGEREGEVEKLLKRLREQGVQLRQARDAAEAAAADAERGSAARTDEIAALNTQLERERQRVAVERARAERAVADAEIARQSAREARQADEVRLALLIDTIDGAVTGLRRELALGARGARPADMVRGASAGTGQGGKIADVSTLDRYLALPNVHLIVDGYNVTKTGYPELALADQRDRLIHQLSALAARTSAEVTVVFDGAGVLSVPASVPRGVRVLFSDRGVLADDVIRNLVAAEPAGRPMVVATSDRAVADSVRGRGAHPAPSSVLVSRLSRV</sequence>
<name>A0A1H4QKB2_9PSEU</name>
<dbReference type="AlphaFoldDB" id="A0A1H4QKB2"/>
<dbReference type="EMBL" id="FNSO01000004">
    <property type="protein sequence ID" value="SEC20053.1"/>
    <property type="molecule type" value="Genomic_DNA"/>
</dbReference>
<protein>
    <submittedName>
        <fullName evidence="3">YacP-like NYN domain-containing protein</fullName>
    </submittedName>
</protein>
<accession>A0A1H4QKB2</accession>
<keyword evidence="4" id="KW-1185">Reference proteome</keyword>
<dbReference type="PANTHER" id="PTHR34547">
    <property type="entry name" value="YACP-LIKE NYN DOMAIN PROTEIN"/>
    <property type="match status" value="1"/>
</dbReference>
<proteinExistence type="predicted"/>
<evidence type="ECO:0000256" key="2">
    <source>
        <dbReference type="SAM" id="MobiDB-lite"/>
    </source>
</evidence>
<gene>
    <name evidence="3" type="ORF">SAMN04489727_2926</name>
</gene>
<dbReference type="STRING" id="208445.SAMN04489727_2926"/>
<dbReference type="PANTHER" id="PTHR34547:SF1">
    <property type="entry name" value="YACP-LIKE NYN DOMAIN PROTEIN"/>
    <property type="match status" value="1"/>
</dbReference>
<dbReference type="Proteomes" id="UP000199622">
    <property type="component" value="Unassembled WGS sequence"/>
</dbReference>
<feature type="coiled-coil region" evidence="1">
    <location>
        <begin position="181"/>
        <end position="309"/>
    </location>
</feature>
<reference evidence="4" key="1">
    <citation type="submission" date="2016-10" db="EMBL/GenBank/DDBJ databases">
        <authorList>
            <person name="Varghese N."/>
            <person name="Submissions S."/>
        </authorList>
    </citation>
    <scope>NUCLEOTIDE SEQUENCE [LARGE SCALE GENOMIC DNA]</scope>
    <source>
        <strain evidence="4">DSM 44544</strain>
    </source>
</reference>
<evidence type="ECO:0000313" key="3">
    <source>
        <dbReference type="EMBL" id="SEC20053.1"/>
    </source>
</evidence>
<dbReference type="InterPro" id="IPR010298">
    <property type="entry name" value="YacP-like"/>
</dbReference>
<feature type="compositionally biased region" description="Pro residues" evidence="2">
    <location>
        <begin position="33"/>
        <end position="42"/>
    </location>
</feature>
<evidence type="ECO:0000256" key="1">
    <source>
        <dbReference type="SAM" id="Coils"/>
    </source>
</evidence>
<keyword evidence="1" id="KW-0175">Coiled coil</keyword>
<feature type="region of interest" description="Disordered" evidence="2">
    <location>
        <begin position="21"/>
        <end position="79"/>
    </location>
</feature>
<dbReference type="Pfam" id="PF05991">
    <property type="entry name" value="NYN_YacP"/>
    <property type="match status" value="1"/>
</dbReference>
<organism evidence="3 4">
    <name type="scientific">Amycolatopsis tolypomycina</name>
    <dbReference type="NCBI Taxonomy" id="208445"/>
    <lineage>
        <taxon>Bacteria</taxon>
        <taxon>Bacillati</taxon>
        <taxon>Actinomycetota</taxon>
        <taxon>Actinomycetes</taxon>
        <taxon>Pseudonocardiales</taxon>
        <taxon>Pseudonocardiaceae</taxon>
        <taxon>Amycolatopsis</taxon>
    </lineage>
</organism>